<feature type="non-terminal residue" evidence="2">
    <location>
        <position position="268"/>
    </location>
</feature>
<sequence>SDKETLKRVIDDDKPPSDHSKSIIENYDFFLDKIRKSKMGLGELFNALQRLLMVEISLTEGSDDPQLIFESLNSTGLRLTQTDLVRNYILMGLDQDRQKQIYNNYWYPMEQKFSEMGKGEEFDKFMRYFLNVQTGNERIVARNVYQEFKTYWENKKDDIEGTIEKVHQFSKYYADLFFGTFENKEVSTIAKNIKDLKADVVYPFLLEVIDDQKNGLVTDSELIEIFSLVESYVFRRAICDVPTNSMNKTFPVLAREIKKEDYLNSLKF</sequence>
<protein>
    <recommendedName>
        <fullName evidence="1">GmrSD restriction endonucleases N-terminal domain-containing protein</fullName>
    </recommendedName>
</protein>
<evidence type="ECO:0000259" key="1">
    <source>
        <dbReference type="Pfam" id="PF03235"/>
    </source>
</evidence>
<proteinExistence type="predicted"/>
<accession>A0A382XTI2</accession>
<evidence type="ECO:0000313" key="2">
    <source>
        <dbReference type="EMBL" id="SVD74432.1"/>
    </source>
</evidence>
<dbReference type="EMBL" id="UINC01170405">
    <property type="protein sequence ID" value="SVD74432.1"/>
    <property type="molecule type" value="Genomic_DNA"/>
</dbReference>
<dbReference type="Pfam" id="PF03235">
    <property type="entry name" value="GmrSD_N"/>
    <property type="match status" value="1"/>
</dbReference>
<feature type="non-terminal residue" evidence="2">
    <location>
        <position position="1"/>
    </location>
</feature>
<dbReference type="AlphaFoldDB" id="A0A382XTI2"/>
<dbReference type="PANTHER" id="PTHR35149:SF2">
    <property type="entry name" value="DUF262 DOMAIN-CONTAINING PROTEIN"/>
    <property type="match status" value="1"/>
</dbReference>
<gene>
    <name evidence="2" type="ORF">METZ01_LOCUS427286</name>
</gene>
<name>A0A382XTI2_9ZZZZ</name>
<feature type="domain" description="GmrSD restriction endonucleases N-terminal" evidence="1">
    <location>
        <begin position="13"/>
        <end position="89"/>
    </location>
</feature>
<organism evidence="2">
    <name type="scientific">marine metagenome</name>
    <dbReference type="NCBI Taxonomy" id="408172"/>
    <lineage>
        <taxon>unclassified sequences</taxon>
        <taxon>metagenomes</taxon>
        <taxon>ecological metagenomes</taxon>
    </lineage>
</organism>
<dbReference type="InterPro" id="IPR004919">
    <property type="entry name" value="GmrSD_N"/>
</dbReference>
<reference evidence="2" key="1">
    <citation type="submission" date="2018-05" db="EMBL/GenBank/DDBJ databases">
        <authorList>
            <person name="Lanie J.A."/>
            <person name="Ng W.-L."/>
            <person name="Kazmierczak K.M."/>
            <person name="Andrzejewski T.M."/>
            <person name="Davidsen T.M."/>
            <person name="Wayne K.J."/>
            <person name="Tettelin H."/>
            <person name="Glass J.I."/>
            <person name="Rusch D."/>
            <person name="Podicherti R."/>
            <person name="Tsui H.-C.T."/>
            <person name="Winkler M.E."/>
        </authorList>
    </citation>
    <scope>NUCLEOTIDE SEQUENCE</scope>
</reference>
<dbReference type="PANTHER" id="PTHR35149">
    <property type="entry name" value="SLL5132 PROTEIN"/>
    <property type="match status" value="1"/>
</dbReference>